<dbReference type="GO" id="GO:0003677">
    <property type="term" value="F:DNA binding"/>
    <property type="evidence" value="ECO:0007669"/>
    <property type="project" value="UniProtKB-KW"/>
</dbReference>
<dbReference type="PANTHER" id="PTHR40661">
    <property type="match status" value="1"/>
</dbReference>
<dbReference type="AlphaFoldDB" id="A0A9W5AQA1"/>
<dbReference type="GO" id="GO:0045892">
    <property type="term" value="P:negative regulation of DNA-templated transcription"/>
    <property type="evidence" value="ECO:0007669"/>
    <property type="project" value="InterPro"/>
</dbReference>
<dbReference type="InterPro" id="IPR015927">
    <property type="entry name" value="Peptidase_S24_S26A/B/C"/>
</dbReference>
<protein>
    <submittedName>
        <fullName evidence="6">Transcriptional regulator</fullName>
    </submittedName>
</protein>
<evidence type="ECO:0000259" key="5">
    <source>
        <dbReference type="Pfam" id="PF07022"/>
    </source>
</evidence>
<dbReference type="InterPro" id="IPR010744">
    <property type="entry name" value="Phage_CI_N"/>
</dbReference>
<dbReference type="Pfam" id="PF00717">
    <property type="entry name" value="Peptidase_S24"/>
    <property type="match status" value="1"/>
</dbReference>
<dbReference type="InterPro" id="IPR039418">
    <property type="entry name" value="LexA-like"/>
</dbReference>
<gene>
    <name evidence="6" type="ORF">ERS739223_00430</name>
</gene>
<dbReference type="EMBL" id="FAVC01000001">
    <property type="protein sequence ID" value="CUU74056.1"/>
    <property type="molecule type" value="Genomic_DNA"/>
</dbReference>
<dbReference type="InterPro" id="IPR036286">
    <property type="entry name" value="LexA/Signal_pep-like_sf"/>
</dbReference>
<evidence type="ECO:0000313" key="6">
    <source>
        <dbReference type="EMBL" id="CUU74056.1"/>
    </source>
</evidence>
<dbReference type="SUPFAM" id="SSF51306">
    <property type="entry name" value="LexA/Signal peptidase"/>
    <property type="match status" value="1"/>
</dbReference>
<evidence type="ECO:0000313" key="7">
    <source>
        <dbReference type="Proteomes" id="UP000052245"/>
    </source>
</evidence>
<dbReference type="Gene3D" id="1.10.260.40">
    <property type="entry name" value="lambda repressor-like DNA-binding domains"/>
    <property type="match status" value="2"/>
</dbReference>
<dbReference type="InterPro" id="IPR010982">
    <property type="entry name" value="Lambda_DNA-bd_dom_sf"/>
</dbReference>
<keyword evidence="1" id="KW-0805">Transcription regulation</keyword>
<sequence length="278" mass="31926">MRQIDGILDTLRKITKSKTDKEMCNILEVPYGTFDIWKTRDSIPAKRLLEFAKRFNISVEELTNAKNEATQDVIIDNNIQSNLNAREQLNQIKDLWGLKSDKELAEKLGINKLTLDNWVRRDKISNEWLIKIGQMTDNQTPSNFYSLRKVKQKASAGGGAYLDSIEVFDTGEIMIIDKNFFKVPPTKKTKIMQVDGYSMIPVLLPDSWVIFEENKEFKGDGLYVLNYSNQLMVKMLQLLPDGVLSIISSNKDYKSYEIKYGENNEHFAIVGKVIKSII</sequence>
<dbReference type="Pfam" id="PF07022">
    <property type="entry name" value="Phage_CI_repr"/>
    <property type="match status" value="2"/>
</dbReference>
<dbReference type="Gene3D" id="2.10.109.10">
    <property type="entry name" value="Umud Fragment, subunit A"/>
    <property type="match status" value="1"/>
</dbReference>
<name>A0A9W5AQA1_CAMHY</name>
<dbReference type="PANTHER" id="PTHR40661:SF1">
    <property type="entry name" value="HTH CRO_C1-TYPE DOMAIN-CONTAINING PROTEIN"/>
    <property type="match status" value="1"/>
</dbReference>
<comment type="caution">
    <text evidence="6">The sequence shown here is derived from an EMBL/GenBank/DDBJ whole genome shotgun (WGS) entry which is preliminary data.</text>
</comment>
<dbReference type="Proteomes" id="UP000052245">
    <property type="component" value="Unassembled WGS sequence"/>
</dbReference>
<evidence type="ECO:0000256" key="1">
    <source>
        <dbReference type="ARBA" id="ARBA00023015"/>
    </source>
</evidence>
<feature type="domain" description="Bacteriophage CI repressor N-terminal" evidence="5">
    <location>
        <begin position="89"/>
        <end position="137"/>
    </location>
</feature>
<evidence type="ECO:0000259" key="4">
    <source>
        <dbReference type="Pfam" id="PF00717"/>
    </source>
</evidence>
<accession>A0A9W5AQA1</accession>
<evidence type="ECO:0000256" key="3">
    <source>
        <dbReference type="ARBA" id="ARBA00023163"/>
    </source>
</evidence>
<organism evidence="6 7">
    <name type="scientific">Campylobacter hyointestinalis subsp. hyointestinalis</name>
    <dbReference type="NCBI Taxonomy" id="91352"/>
    <lineage>
        <taxon>Bacteria</taxon>
        <taxon>Pseudomonadati</taxon>
        <taxon>Campylobacterota</taxon>
        <taxon>Epsilonproteobacteria</taxon>
        <taxon>Campylobacterales</taxon>
        <taxon>Campylobacteraceae</taxon>
        <taxon>Campylobacter</taxon>
    </lineage>
</organism>
<proteinExistence type="predicted"/>
<reference evidence="6 7" key="1">
    <citation type="submission" date="2015-11" db="EMBL/GenBank/DDBJ databases">
        <authorList>
            <consortium name="Pathogen Informatics"/>
        </authorList>
    </citation>
    <scope>NUCLEOTIDE SEQUENCE [LARGE SCALE GENOMIC DNA]</scope>
    <source>
        <strain evidence="6 7">007A-0283</strain>
    </source>
</reference>
<feature type="domain" description="Bacteriophage CI repressor N-terminal" evidence="5">
    <location>
        <begin position="7"/>
        <end position="66"/>
    </location>
</feature>
<keyword evidence="2" id="KW-0238">DNA-binding</keyword>
<evidence type="ECO:0000256" key="2">
    <source>
        <dbReference type="ARBA" id="ARBA00023125"/>
    </source>
</evidence>
<dbReference type="RefSeq" id="WP_081047261.1">
    <property type="nucleotide sequence ID" value="NZ_FAUY01000002.1"/>
</dbReference>
<keyword evidence="3" id="KW-0804">Transcription</keyword>
<dbReference type="CDD" id="cd06529">
    <property type="entry name" value="S24_LexA-like"/>
    <property type="match status" value="1"/>
</dbReference>
<feature type="domain" description="Peptidase S24/S26A/S26B/S26C" evidence="4">
    <location>
        <begin position="153"/>
        <end position="274"/>
    </location>
</feature>